<proteinExistence type="predicted"/>
<gene>
    <name evidence="7" type="ORF">ENP47_05535</name>
</gene>
<dbReference type="GO" id="GO:0022857">
    <property type="term" value="F:transmembrane transporter activity"/>
    <property type="evidence" value="ECO:0007669"/>
    <property type="project" value="InterPro"/>
</dbReference>
<keyword evidence="4" id="KW-1133">Transmembrane helix</keyword>
<accession>A0A7C2B658</accession>
<comment type="subcellular location">
    <subcellularLocation>
        <location evidence="1">Cell membrane</location>
        <topology evidence="1">Multi-pass membrane protein</topology>
    </subcellularLocation>
</comment>
<sequence>MVSMETSVLRKRAYRLILLLGLVSLFGDITYEGVRGITGPYLALLGASATAVGVVAGLGEFLGYAFRTVAGYIADRFRSYWLLTVVGYALVGALPLLALTQRWELAAVLIVLERLGKALRTPSRDAILSHAASQVGRGKGFALHEALDQVGALIGPLLFAAALTVDGAAGYRLGFALLTVPATAAVLTLLVAWRQEPSPEYLERPGSLRAPPGGYRRLGGAFWRYSVFTALATLGFAPFALLAYHVDRTNTVGPAVIPLLYALAMGIDGVVALFAGWMYDRYGLVTLAAVPVCAALAAVAAFQVSVLAVVTGVLLWGVVMGLVETTMRAAVGELSASETRGLAYGIFNTIFGLSWLVGGVLLGGLYQQYSGLGVIVAAVFFEVLAFLAFFGLEVARAHRLHREKIAH</sequence>
<evidence type="ECO:0000256" key="1">
    <source>
        <dbReference type="ARBA" id="ARBA00004651"/>
    </source>
</evidence>
<keyword evidence="3" id="KW-0812">Transmembrane</keyword>
<dbReference type="Gene3D" id="1.20.1250.20">
    <property type="entry name" value="MFS general substrate transporter like domains"/>
    <property type="match status" value="2"/>
</dbReference>
<dbReference type="GO" id="GO:0005886">
    <property type="term" value="C:plasma membrane"/>
    <property type="evidence" value="ECO:0007669"/>
    <property type="project" value="UniProtKB-SubCell"/>
</dbReference>
<organism evidence="7">
    <name type="scientific">Thermomicrobium roseum</name>
    <dbReference type="NCBI Taxonomy" id="500"/>
    <lineage>
        <taxon>Bacteria</taxon>
        <taxon>Pseudomonadati</taxon>
        <taxon>Thermomicrobiota</taxon>
        <taxon>Thermomicrobia</taxon>
        <taxon>Thermomicrobiales</taxon>
        <taxon>Thermomicrobiaceae</taxon>
        <taxon>Thermomicrobium</taxon>
    </lineage>
</organism>
<dbReference type="PANTHER" id="PTHR42688:SF1">
    <property type="entry name" value="BLR5212 PROTEIN"/>
    <property type="match status" value="1"/>
</dbReference>
<dbReference type="SUPFAM" id="SSF103473">
    <property type="entry name" value="MFS general substrate transporter"/>
    <property type="match status" value="1"/>
</dbReference>
<dbReference type="CDD" id="cd17370">
    <property type="entry name" value="MFS_MJ1317_like"/>
    <property type="match status" value="1"/>
</dbReference>
<dbReference type="InterPro" id="IPR011701">
    <property type="entry name" value="MFS"/>
</dbReference>
<evidence type="ECO:0000256" key="3">
    <source>
        <dbReference type="ARBA" id="ARBA00022692"/>
    </source>
</evidence>
<evidence type="ECO:0000256" key="5">
    <source>
        <dbReference type="ARBA" id="ARBA00023136"/>
    </source>
</evidence>
<dbReference type="Pfam" id="PF07690">
    <property type="entry name" value="MFS_1"/>
    <property type="match status" value="1"/>
</dbReference>
<dbReference type="InterPro" id="IPR052425">
    <property type="entry name" value="Uncharacterized_MFS-type"/>
</dbReference>
<evidence type="ECO:0000256" key="4">
    <source>
        <dbReference type="ARBA" id="ARBA00022989"/>
    </source>
</evidence>
<keyword evidence="5" id="KW-0472">Membrane</keyword>
<keyword evidence="2" id="KW-1003">Cell membrane</keyword>
<name>A0A7C2B658_THERO</name>
<dbReference type="InterPro" id="IPR020846">
    <property type="entry name" value="MFS_dom"/>
</dbReference>
<protein>
    <submittedName>
        <fullName evidence="7">MFS transporter</fullName>
    </submittedName>
</protein>
<dbReference type="PROSITE" id="PS50850">
    <property type="entry name" value="MFS"/>
    <property type="match status" value="1"/>
</dbReference>
<dbReference type="EMBL" id="DSJL01000010">
    <property type="protein sequence ID" value="HEF65043.1"/>
    <property type="molecule type" value="Genomic_DNA"/>
</dbReference>
<dbReference type="InterPro" id="IPR036259">
    <property type="entry name" value="MFS_trans_sf"/>
</dbReference>
<feature type="domain" description="Major facilitator superfamily (MFS) profile" evidence="6">
    <location>
        <begin position="1"/>
        <end position="396"/>
    </location>
</feature>
<evidence type="ECO:0000256" key="2">
    <source>
        <dbReference type="ARBA" id="ARBA00022475"/>
    </source>
</evidence>
<evidence type="ECO:0000259" key="6">
    <source>
        <dbReference type="PROSITE" id="PS50850"/>
    </source>
</evidence>
<comment type="caution">
    <text evidence="7">The sequence shown here is derived from an EMBL/GenBank/DDBJ whole genome shotgun (WGS) entry which is preliminary data.</text>
</comment>
<dbReference type="PANTHER" id="PTHR42688">
    <property type="entry name" value="CONSERVED PROTEIN"/>
    <property type="match status" value="1"/>
</dbReference>
<dbReference type="AlphaFoldDB" id="A0A7C2B658"/>
<reference evidence="7" key="1">
    <citation type="journal article" date="2020" name="mSystems">
        <title>Genome- and Community-Level Interaction Insights into Carbon Utilization and Element Cycling Functions of Hydrothermarchaeota in Hydrothermal Sediment.</title>
        <authorList>
            <person name="Zhou Z."/>
            <person name="Liu Y."/>
            <person name="Xu W."/>
            <person name="Pan J."/>
            <person name="Luo Z.H."/>
            <person name="Li M."/>
        </authorList>
    </citation>
    <scope>NUCLEOTIDE SEQUENCE [LARGE SCALE GENOMIC DNA]</scope>
    <source>
        <strain evidence="7">SpSt-222</strain>
    </source>
</reference>
<evidence type="ECO:0000313" key="7">
    <source>
        <dbReference type="EMBL" id="HEF65043.1"/>
    </source>
</evidence>